<proteinExistence type="predicted"/>
<dbReference type="SUPFAM" id="SSF50346">
    <property type="entry name" value="PRC-barrel domain"/>
    <property type="match status" value="1"/>
</dbReference>
<dbReference type="OrthoDB" id="6158291at2"/>
<dbReference type="Gene3D" id="2.30.30.240">
    <property type="entry name" value="PRC-barrel domain"/>
    <property type="match status" value="1"/>
</dbReference>
<dbReference type="AlphaFoldDB" id="A0A1Y5U0K2"/>
<keyword evidence="4" id="KW-1185">Reference proteome</keyword>
<gene>
    <name evidence="3" type="ORF">ROA7023_04003</name>
</gene>
<dbReference type="InterPro" id="IPR027275">
    <property type="entry name" value="PRC-brl_dom"/>
</dbReference>
<evidence type="ECO:0000313" key="3">
    <source>
        <dbReference type="EMBL" id="SLN75622.1"/>
    </source>
</evidence>
<feature type="signal peptide" evidence="1">
    <location>
        <begin position="1"/>
        <end position="20"/>
    </location>
</feature>
<evidence type="ECO:0000259" key="2">
    <source>
        <dbReference type="Pfam" id="PF05239"/>
    </source>
</evidence>
<dbReference type="Pfam" id="PF05239">
    <property type="entry name" value="PRC"/>
    <property type="match status" value="1"/>
</dbReference>
<protein>
    <submittedName>
        <fullName evidence="3">PRC-barrel domain protein</fullName>
    </submittedName>
</protein>
<keyword evidence="1" id="KW-0732">Signal</keyword>
<evidence type="ECO:0000256" key="1">
    <source>
        <dbReference type="SAM" id="SignalP"/>
    </source>
</evidence>
<evidence type="ECO:0000313" key="4">
    <source>
        <dbReference type="Proteomes" id="UP000193900"/>
    </source>
</evidence>
<dbReference type="RefSeq" id="WP_085880720.1">
    <property type="nucleotide sequence ID" value="NZ_FWFZ01000036.1"/>
</dbReference>
<reference evidence="3 4" key="1">
    <citation type="submission" date="2017-03" db="EMBL/GenBank/DDBJ databases">
        <authorList>
            <person name="Afonso C.L."/>
            <person name="Miller P.J."/>
            <person name="Scott M.A."/>
            <person name="Spackman E."/>
            <person name="Goraichik I."/>
            <person name="Dimitrov K.M."/>
            <person name="Suarez D.L."/>
            <person name="Swayne D.E."/>
        </authorList>
    </citation>
    <scope>NUCLEOTIDE SEQUENCE [LARGE SCALE GENOMIC DNA]</scope>
    <source>
        <strain evidence="3 4">CECT 7023</strain>
    </source>
</reference>
<organism evidence="3 4">
    <name type="scientific">Roseisalinus antarcticus</name>
    <dbReference type="NCBI Taxonomy" id="254357"/>
    <lineage>
        <taxon>Bacteria</taxon>
        <taxon>Pseudomonadati</taxon>
        <taxon>Pseudomonadota</taxon>
        <taxon>Alphaproteobacteria</taxon>
        <taxon>Rhodobacterales</taxon>
        <taxon>Roseobacteraceae</taxon>
        <taxon>Roseisalinus</taxon>
    </lineage>
</organism>
<sequence>MKRFMLLSSVAALSATTAFAEAHMSESDMNQSEMSQSGLTGSGNIENMIRSSEIVGGDIYAIDRDYTDAEWDVDMFDEVGPNWEDIGNVTDIVFSQDGRTAGLIVSSGGFLDIGDDTVVLSMNDVRRVATSDGEIDYVVRMTEDQLEDLPEVEEEWW</sequence>
<feature type="domain" description="PRC-barrel" evidence="2">
    <location>
        <begin position="76"/>
        <end position="128"/>
    </location>
</feature>
<dbReference type="EMBL" id="FWFZ01000036">
    <property type="protein sequence ID" value="SLN75622.1"/>
    <property type="molecule type" value="Genomic_DNA"/>
</dbReference>
<dbReference type="InterPro" id="IPR011033">
    <property type="entry name" value="PRC_barrel-like_sf"/>
</dbReference>
<accession>A0A1Y5U0K2</accession>
<dbReference type="Proteomes" id="UP000193900">
    <property type="component" value="Unassembled WGS sequence"/>
</dbReference>
<name>A0A1Y5U0K2_9RHOB</name>
<feature type="chain" id="PRO_5012486772" evidence="1">
    <location>
        <begin position="21"/>
        <end position="157"/>
    </location>
</feature>